<accession>A0A0A9G5E2</accession>
<name>A0A0A9G5E2_ARUDO</name>
<sequence length="12" mass="1485">MYSALLFQNEIR</sequence>
<proteinExistence type="predicted"/>
<protein>
    <submittedName>
        <fullName evidence="1">Uncharacterized protein</fullName>
    </submittedName>
</protein>
<reference evidence="1" key="2">
    <citation type="journal article" date="2015" name="Data Brief">
        <title>Shoot transcriptome of the giant reed, Arundo donax.</title>
        <authorList>
            <person name="Barrero R.A."/>
            <person name="Guerrero F.D."/>
            <person name="Moolhuijzen P."/>
            <person name="Goolsby J.A."/>
            <person name="Tidwell J."/>
            <person name="Bellgard S.E."/>
            <person name="Bellgard M.I."/>
        </authorList>
    </citation>
    <scope>NUCLEOTIDE SEQUENCE</scope>
    <source>
        <tissue evidence="1">Shoot tissue taken approximately 20 cm above the soil surface</tissue>
    </source>
</reference>
<reference evidence="1" key="1">
    <citation type="submission" date="2014-09" db="EMBL/GenBank/DDBJ databases">
        <authorList>
            <person name="Magalhaes I.L.F."/>
            <person name="Oliveira U."/>
            <person name="Santos F.R."/>
            <person name="Vidigal T.H.D.A."/>
            <person name="Brescovit A.D."/>
            <person name="Santos A.J."/>
        </authorList>
    </citation>
    <scope>NUCLEOTIDE SEQUENCE</scope>
    <source>
        <tissue evidence="1">Shoot tissue taken approximately 20 cm above the soil surface</tissue>
    </source>
</reference>
<evidence type="ECO:0000313" key="1">
    <source>
        <dbReference type="EMBL" id="JAE17756.1"/>
    </source>
</evidence>
<dbReference type="EMBL" id="GBRH01180140">
    <property type="protein sequence ID" value="JAE17756.1"/>
    <property type="molecule type" value="Transcribed_RNA"/>
</dbReference>
<organism evidence="1">
    <name type="scientific">Arundo donax</name>
    <name type="common">Giant reed</name>
    <name type="synonym">Donax arundinaceus</name>
    <dbReference type="NCBI Taxonomy" id="35708"/>
    <lineage>
        <taxon>Eukaryota</taxon>
        <taxon>Viridiplantae</taxon>
        <taxon>Streptophyta</taxon>
        <taxon>Embryophyta</taxon>
        <taxon>Tracheophyta</taxon>
        <taxon>Spermatophyta</taxon>
        <taxon>Magnoliopsida</taxon>
        <taxon>Liliopsida</taxon>
        <taxon>Poales</taxon>
        <taxon>Poaceae</taxon>
        <taxon>PACMAD clade</taxon>
        <taxon>Arundinoideae</taxon>
        <taxon>Arundineae</taxon>
        <taxon>Arundo</taxon>
    </lineage>
</organism>